<dbReference type="OrthoDB" id="3231855at2759"/>
<feature type="non-terminal residue" evidence="2">
    <location>
        <position position="187"/>
    </location>
</feature>
<dbReference type="Pfam" id="PF08590">
    <property type="entry name" value="DUF1771"/>
    <property type="match status" value="1"/>
</dbReference>
<keyword evidence="3" id="KW-1185">Reference proteome</keyword>
<protein>
    <submittedName>
        <fullName evidence="2">26438_t:CDS:1</fullName>
    </submittedName>
</protein>
<dbReference type="SMART" id="SM00463">
    <property type="entry name" value="SMR"/>
    <property type="match status" value="1"/>
</dbReference>
<dbReference type="EMBL" id="CAJVPY010005128">
    <property type="protein sequence ID" value="CAG8636088.1"/>
    <property type="molecule type" value="Genomic_DNA"/>
</dbReference>
<feature type="domain" description="Smr" evidence="1">
    <location>
        <begin position="92"/>
        <end position="167"/>
    </location>
</feature>
<proteinExistence type="predicted"/>
<sequence>MGQIYSIFSSKPSSELAEEEYQKYRKLAHNEAQLRNDYFAQSQEAFRSHEKRKAKELSIKGKEHAQKMEQYNSMAVDVIFKENNKGRPMHEIDLHGLYVKEALDKAESRIQHCKANKFNHLIIIVGRGKHSSGLAKLKPAIINLMKKYQLRCTSDKPTVGCIYVEFGFPGEPINTGWFDTFISNVSN</sequence>
<dbReference type="PANTHER" id="PTHR47417">
    <property type="entry name" value="SMR DOMAIN-CONTAINING PROTEIN YPL199C"/>
    <property type="match status" value="1"/>
</dbReference>
<dbReference type="PANTHER" id="PTHR47417:SF1">
    <property type="entry name" value="SMR DOMAIN-CONTAINING PROTEIN YPL199C"/>
    <property type="match status" value="1"/>
</dbReference>
<dbReference type="InterPro" id="IPR013899">
    <property type="entry name" value="DUF1771"/>
</dbReference>
<organism evidence="2 3">
    <name type="scientific">Dentiscutata erythropus</name>
    <dbReference type="NCBI Taxonomy" id="1348616"/>
    <lineage>
        <taxon>Eukaryota</taxon>
        <taxon>Fungi</taxon>
        <taxon>Fungi incertae sedis</taxon>
        <taxon>Mucoromycota</taxon>
        <taxon>Glomeromycotina</taxon>
        <taxon>Glomeromycetes</taxon>
        <taxon>Diversisporales</taxon>
        <taxon>Gigasporaceae</taxon>
        <taxon>Dentiscutata</taxon>
    </lineage>
</organism>
<accession>A0A9N9DCA1</accession>
<evidence type="ECO:0000313" key="3">
    <source>
        <dbReference type="Proteomes" id="UP000789405"/>
    </source>
</evidence>
<comment type="caution">
    <text evidence="2">The sequence shown here is derived from an EMBL/GenBank/DDBJ whole genome shotgun (WGS) entry which is preliminary data.</text>
</comment>
<dbReference type="SUPFAM" id="SSF160443">
    <property type="entry name" value="SMR domain-like"/>
    <property type="match status" value="1"/>
</dbReference>
<dbReference type="InterPro" id="IPR002625">
    <property type="entry name" value="Smr_dom"/>
</dbReference>
<reference evidence="2" key="1">
    <citation type="submission" date="2021-06" db="EMBL/GenBank/DDBJ databases">
        <authorList>
            <person name="Kallberg Y."/>
            <person name="Tangrot J."/>
            <person name="Rosling A."/>
        </authorList>
    </citation>
    <scope>NUCLEOTIDE SEQUENCE</scope>
    <source>
        <strain evidence="2">MA453B</strain>
    </source>
</reference>
<dbReference type="Gene3D" id="3.30.1370.110">
    <property type="match status" value="1"/>
</dbReference>
<name>A0A9N9DCA1_9GLOM</name>
<dbReference type="SMART" id="SM01162">
    <property type="entry name" value="DUF1771"/>
    <property type="match status" value="1"/>
</dbReference>
<dbReference type="InterPro" id="IPR036063">
    <property type="entry name" value="Smr_dom_sf"/>
</dbReference>
<evidence type="ECO:0000259" key="1">
    <source>
        <dbReference type="PROSITE" id="PS50828"/>
    </source>
</evidence>
<dbReference type="PROSITE" id="PS50828">
    <property type="entry name" value="SMR"/>
    <property type="match status" value="1"/>
</dbReference>
<dbReference type="Pfam" id="PF01713">
    <property type="entry name" value="Smr"/>
    <property type="match status" value="1"/>
</dbReference>
<gene>
    <name evidence="2" type="ORF">DERYTH_LOCUS9403</name>
</gene>
<evidence type="ECO:0000313" key="2">
    <source>
        <dbReference type="EMBL" id="CAG8636088.1"/>
    </source>
</evidence>
<dbReference type="AlphaFoldDB" id="A0A9N9DCA1"/>
<dbReference type="Proteomes" id="UP000789405">
    <property type="component" value="Unassembled WGS sequence"/>
</dbReference>
<dbReference type="InterPro" id="IPR053020">
    <property type="entry name" value="Smr_domain_protein"/>
</dbReference>